<feature type="non-terminal residue" evidence="1">
    <location>
        <position position="72"/>
    </location>
</feature>
<reference evidence="1 2" key="1">
    <citation type="journal article" date="2014" name="Agronomy (Basel)">
        <title>A Draft Genome Sequence for Ensete ventricosum, the Drought-Tolerant Tree Against Hunger.</title>
        <authorList>
            <person name="Harrison J."/>
            <person name="Moore K.A."/>
            <person name="Paszkiewicz K."/>
            <person name="Jones T."/>
            <person name="Grant M."/>
            <person name="Ambacheew D."/>
            <person name="Muzemil S."/>
            <person name="Studholme D.J."/>
        </authorList>
    </citation>
    <scope>NUCLEOTIDE SEQUENCE [LARGE SCALE GENOMIC DNA]</scope>
</reference>
<dbReference type="EMBL" id="AMZH03028023">
    <property type="protein sequence ID" value="RRT33883.1"/>
    <property type="molecule type" value="Genomic_DNA"/>
</dbReference>
<name>A0A426X331_ENSVE</name>
<gene>
    <name evidence="1" type="ORF">B296_00056099</name>
</gene>
<proteinExistence type="predicted"/>
<organism evidence="1 2">
    <name type="scientific">Ensete ventricosum</name>
    <name type="common">Abyssinian banana</name>
    <name type="synonym">Musa ensete</name>
    <dbReference type="NCBI Taxonomy" id="4639"/>
    <lineage>
        <taxon>Eukaryota</taxon>
        <taxon>Viridiplantae</taxon>
        <taxon>Streptophyta</taxon>
        <taxon>Embryophyta</taxon>
        <taxon>Tracheophyta</taxon>
        <taxon>Spermatophyta</taxon>
        <taxon>Magnoliopsida</taxon>
        <taxon>Liliopsida</taxon>
        <taxon>Zingiberales</taxon>
        <taxon>Musaceae</taxon>
        <taxon>Ensete</taxon>
    </lineage>
</organism>
<sequence length="72" mass="8214">MAIVGVFIPEEQREAVPRLMIGAAPSVDPQVWFYTGHRPRRFRDLVWWNCRLAVRSHTGSTTSHQALLGIVK</sequence>
<dbReference type="Proteomes" id="UP000287651">
    <property type="component" value="Unassembled WGS sequence"/>
</dbReference>
<protein>
    <submittedName>
        <fullName evidence="1">Uncharacterized protein</fullName>
    </submittedName>
</protein>
<comment type="caution">
    <text evidence="1">The sequence shown here is derived from an EMBL/GenBank/DDBJ whole genome shotgun (WGS) entry which is preliminary data.</text>
</comment>
<accession>A0A426X331</accession>
<evidence type="ECO:0000313" key="2">
    <source>
        <dbReference type="Proteomes" id="UP000287651"/>
    </source>
</evidence>
<evidence type="ECO:0000313" key="1">
    <source>
        <dbReference type="EMBL" id="RRT33883.1"/>
    </source>
</evidence>
<dbReference type="AlphaFoldDB" id="A0A426X331"/>